<dbReference type="InterPro" id="IPR037620">
    <property type="entry name" value="LIP-1_SAM_1"/>
</dbReference>
<feature type="coiled-coil region" evidence="7">
    <location>
        <begin position="106"/>
        <end position="140"/>
    </location>
</feature>
<gene>
    <name evidence="10" type="primary">PPFIA3</name>
</gene>
<dbReference type="EMBL" id="AFYH01248679">
    <property type="status" value="NOT_ANNOTATED_CDS"/>
    <property type="molecule type" value="Genomic_DNA"/>
</dbReference>
<evidence type="ECO:0000256" key="5">
    <source>
        <dbReference type="ARBA" id="ARBA00022737"/>
    </source>
</evidence>
<dbReference type="GO" id="GO:0001944">
    <property type="term" value="P:vasculature development"/>
    <property type="evidence" value="ECO:0007669"/>
    <property type="project" value="Ensembl"/>
</dbReference>
<feature type="coiled-coil region" evidence="7">
    <location>
        <begin position="1085"/>
        <end position="1112"/>
    </location>
</feature>
<dbReference type="InterPro" id="IPR037622">
    <property type="entry name" value="LIP-1_SAM_3"/>
</dbReference>
<comment type="subcellular location">
    <subcellularLocation>
        <location evidence="1">Cytoplasm</location>
    </subcellularLocation>
</comment>
<dbReference type="GO" id="GO:0005737">
    <property type="term" value="C:cytoplasm"/>
    <property type="evidence" value="ECO:0007669"/>
    <property type="project" value="UniProtKB-SubCell"/>
</dbReference>
<organism evidence="10 11">
    <name type="scientific">Latimeria chalumnae</name>
    <name type="common">Coelacanth</name>
    <dbReference type="NCBI Taxonomy" id="7897"/>
    <lineage>
        <taxon>Eukaryota</taxon>
        <taxon>Metazoa</taxon>
        <taxon>Chordata</taxon>
        <taxon>Craniata</taxon>
        <taxon>Vertebrata</taxon>
        <taxon>Euteleostomi</taxon>
        <taxon>Coelacanthiformes</taxon>
        <taxon>Coelacanthidae</taxon>
        <taxon>Latimeria</taxon>
    </lineage>
</organism>
<feature type="compositionally biased region" description="Polar residues" evidence="8">
    <location>
        <begin position="1245"/>
        <end position="1265"/>
    </location>
</feature>
<dbReference type="SUPFAM" id="SSF47769">
    <property type="entry name" value="SAM/Pointed domain"/>
    <property type="match status" value="3"/>
</dbReference>
<dbReference type="CDD" id="cd09562">
    <property type="entry name" value="SAM_liprin-alpha1_2_3_4_repeat1"/>
    <property type="match status" value="1"/>
</dbReference>
<evidence type="ECO:0000313" key="11">
    <source>
        <dbReference type="Proteomes" id="UP000008672"/>
    </source>
</evidence>
<evidence type="ECO:0000256" key="8">
    <source>
        <dbReference type="SAM" id="MobiDB-lite"/>
    </source>
</evidence>
<evidence type="ECO:0000313" key="10">
    <source>
        <dbReference type="Ensembl" id="ENSLACP00000002881.1"/>
    </source>
</evidence>
<feature type="region of interest" description="Disordered" evidence="8">
    <location>
        <begin position="687"/>
        <end position="733"/>
    </location>
</feature>
<dbReference type="EMBL" id="AFYH01248678">
    <property type="status" value="NOT_ANNOTATED_CDS"/>
    <property type="molecule type" value="Genomic_DNA"/>
</dbReference>
<feature type="region of interest" description="Disordered" evidence="8">
    <location>
        <begin position="1226"/>
        <end position="1265"/>
    </location>
</feature>
<dbReference type="PROSITE" id="PS50105">
    <property type="entry name" value="SAM_DOMAIN"/>
    <property type="match status" value="3"/>
</dbReference>
<dbReference type="OMA" id="LMMMCEV"/>
<feature type="coiled-coil region" evidence="7">
    <location>
        <begin position="30"/>
        <end position="71"/>
    </location>
</feature>
<dbReference type="InterPro" id="IPR001660">
    <property type="entry name" value="SAM"/>
</dbReference>
<sequence>MMCEVMPTINEDNRRGSTYGADDANFEQLMVNMLNERERLLETLRETQDSLAAAQLRMRELGHEKESLQRQLSIALPQSDVLYAGGGLGGSGGLSLPEFAALTKELNMCREQLLEREEEIAELKAERNNTRLLLEHLECLVSRHERSLRMTVVKRQAQSPAGVSSEVEVLKALKSLFEHHKALDEKVRERLRVALERVAVLEEALDASNQEVVSCGIQNTALPQRTFEEEESSSSKILWGALPPPHFQRLPNGTSHLDSEGGRDSELQELLEKQRGEVSQMKERLAMMCRQISELEEDLSTARKDLIKSEEFNAKLQRDLREALAQREDMEERITTLEKRYLSAQREATSLHDINDKLENDLVSKESLYKQSEEKNRQLQEWLEDAKQKLQQTLQKAETLPEIEAQLAQRVAALTKAEERHGNFEERLRQLEAQLEEKNQELLRARQREKMNDEHNRRLSETVDKLLSESNERLQLHLKERMAALEDKNTLTEELSSMKKIQDDLLLNKEQLMAEIERLQVEIDHLRGRPVSSYSSPPTTTRSLPGSALELRYSQSSTLPMGSHGDHYSTTSVIRRTQKGRWAALKDDPSKVQTLNEQDWERTQQASVLANVALAFEGELDGSDEDDRDTIFSSADLLSPSGQTDVQTLAIMLQEQLEAINKEIKLIQEEKETTELRAEEIENRVSSGTLDGSLGRYRSASSIPPSVTASTLASPSPPSSGHSTPRITPHSPAREGEKFVSVLHFRFEIPVHPPLVNNVPKEDVRDDKSLIQCETTPPPTPRAVRLERMTQALQATATEDGRELRASLSHDGGIGSAAGSTDSLHKATKKKSIRSSIGRLFGKKEKGRLGQVGGYNVTSSVLHYLLGLSKLSGPVDKDRRNKKKHELLEGACRQGLPFAAWDGPTVVSWLELWVGMPAWYVAACRANVKSGAIMANLSDTEIQREIGISNPLHRLKLRLAIQEMVSLTSPSAPATSRTSTGNVWMTHEEMESLAVTTKPEECKEISWEQNKETLIKILAYGDMNHEWVGNDWLPSLGLPQYRSYFMESLVDARMLDHLNKKELRGQLKMVDSFHRVSLHYGIMCLKRLNYDRKELERRREESQNQVKEDVMVWSNDRVICWVQNIGLKEYSNNLQESGVHGSLIALDDTFDYNDLALLLQIPTQNTQARQILEKEFSNLIAMGTDRRPDEDGTKTFSRSPSWRKMFREKDLRGVTSDSAETLPANFRATASSITSQSVQLRKMQSEGSPSGSQRADTASVRTYSC</sequence>
<feature type="domain" description="SAM" evidence="9">
    <location>
        <begin position="901"/>
        <end position="967"/>
    </location>
</feature>
<dbReference type="FunFam" id="1.10.150.50:FF:000004">
    <property type="entry name" value="PTPRF interacting protein alpha 1"/>
    <property type="match status" value="1"/>
</dbReference>
<reference evidence="10" key="2">
    <citation type="submission" date="2025-08" db="UniProtKB">
        <authorList>
            <consortium name="Ensembl"/>
        </authorList>
    </citation>
    <scope>IDENTIFICATION</scope>
</reference>
<dbReference type="GO" id="GO:0050808">
    <property type="term" value="P:synapse organization"/>
    <property type="evidence" value="ECO:0007669"/>
    <property type="project" value="TreeGrafter"/>
</dbReference>
<dbReference type="FunCoup" id="H2ZZR0">
    <property type="interactions" value="563"/>
</dbReference>
<feature type="coiled-coil region" evidence="7">
    <location>
        <begin position="650"/>
        <end position="684"/>
    </location>
</feature>
<feature type="region of interest" description="Disordered" evidence="8">
    <location>
        <begin position="233"/>
        <end position="264"/>
    </location>
</feature>
<dbReference type="GeneTree" id="ENSGT01050000244900"/>
<feature type="compositionally biased region" description="Low complexity" evidence="8">
    <location>
        <begin position="704"/>
        <end position="714"/>
    </location>
</feature>
<dbReference type="EMBL" id="AFYH01248676">
    <property type="status" value="NOT_ANNOTATED_CDS"/>
    <property type="molecule type" value="Genomic_DNA"/>
</dbReference>
<dbReference type="InterPro" id="IPR037621">
    <property type="entry name" value="LIP-1_SAM_2"/>
</dbReference>
<dbReference type="HOGENOM" id="CLU_006923_0_0_1"/>
<feature type="domain" description="SAM" evidence="9">
    <location>
        <begin position="1031"/>
        <end position="1088"/>
    </location>
</feature>
<comment type="similarity">
    <text evidence="2">Belongs to the liprin family. Liprin-alpha subfamily.</text>
</comment>
<proteinExistence type="inferred from homology"/>
<feature type="coiled-coil region" evidence="7">
    <location>
        <begin position="502"/>
        <end position="529"/>
    </location>
</feature>
<dbReference type="EMBL" id="AFYH01248674">
    <property type="status" value="NOT_ANNOTATED_CDS"/>
    <property type="molecule type" value="Genomic_DNA"/>
</dbReference>
<evidence type="ECO:0000259" key="9">
    <source>
        <dbReference type="PROSITE" id="PS50105"/>
    </source>
</evidence>
<dbReference type="CDD" id="cd09565">
    <property type="entry name" value="SAM_liprin-alpha1_2_3_4_repeat2"/>
    <property type="match status" value="1"/>
</dbReference>
<dbReference type="InParanoid" id="H2ZZR0"/>
<dbReference type="GO" id="GO:0048786">
    <property type="term" value="C:presynaptic active zone"/>
    <property type="evidence" value="ECO:0007669"/>
    <property type="project" value="TreeGrafter"/>
</dbReference>
<keyword evidence="3" id="KW-0963">Cytoplasm</keyword>
<evidence type="ECO:0000256" key="4">
    <source>
        <dbReference type="ARBA" id="ARBA00022553"/>
    </source>
</evidence>
<dbReference type="SMART" id="SM00454">
    <property type="entry name" value="SAM"/>
    <property type="match status" value="3"/>
</dbReference>
<keyword evidence="5" id="KW-0677">Repeat</keyword>
<dbReference type="CDD" id="cd09568">
    <property type="entry name" value="SAM_liprin-alpha1_2_3_4_repeat3"/>
    <property type="match status" value="1"/>
</dbReference>
<evidence type="ECO:0000256" key="2">
    <source>
        <dbReference type="ARBA" id="ARBA00007026"/>
    </source>
</evidence>
<evidence type="ECO:0000256" key="3">
    <source>
        <dbReference type="ARBA" id="ARBA00022490"/>
    </source>
</evidence>
<evidence type="ECO:0000256" key="1">
    <source>
        <dbReference type="ARBA" id="ARBA00004496"/>
    </source>
</evidence>
<dbReference type="InterPro" id="IPR029515">
    <property type="entry name" value="Liprin"/>
</dbReference>
<dbReference type="AlphaFoldDB" id="H2ZZR0"/>
<dbReference type="InterPro" id="IPR057892">
    <property type="entry name" value="LIP-1_CC2"/>
</dbReference>
<dbReference type="EMBL" id="AFYH01248672">
    <property type="status" value="NOT_ANNOTATED_CDS"/>
    <property type="molecule type" value="Genomic_DNA"/>
</dbReference>
<dbReference type="InterPro" id="IPR013761">
    <property type="entry name" value="SAM/pointed_sf"/>
</dbReference>
<dbReference type="EMBL" id="AFYH01248675">
    <property type="status" value="NOT_ANNOTATED_CDS"/>
    <property type="molecule type" value="Genomic_DNA"/>
</dbReference>
<dbReference type="FunFam" id="1.10.150.50:FF:000002">
    <property type="entry name" value="PTPRF interacting protein alpha 1"/>
    <property type="match status" value="1"/>
</dbReference>
<feature type="domain" description="SAM" evidence="9">
    <location>
        <begin position="1113"/>
        <end position="1182"/>
    </location>
</feature>
<accession>H2ZZR0</accession>
<evidence type="ECO:0000256" key="7">
    <source>
        <dbReference type="SAM" id="Coils"/>
    </source>
</evidence>
<dbReference type="Ensembl" id="ENSLACT00000002904.1">
    <property type="protein sequence ID" value="ENSLACP00000002881.1"/>
    <property type="gene ID" value="ENSLACG00000002574.1"/>
</dbReference>
<reference evidence="10" key="3">
    <citation type="submission" date="2025-09" db="UniProtKB">
        <authorList>
            <consortium name="Ensembl"/>
        </authorList>
    </citation>
    <scope>IDENTIFICATION</scope>
</reference>
<evidence type="ECO:0000256" key="6">
    <source>
        <dbReference type="ARBA" id="ARBA00023054"/>
    </source>
</evidence>
<feature type="compositionally biased region" description="Polar residues" evidence="8">
    <location>
        <begin position="1228"/>
        <end position="1239"/>
    </location>
</feature>
<keyword evidence="11" id="KW-1185">Reference proteome</keyword>
<dbReference type="EMBL" id="AFYH01248677">
    <property type="status" value="NOT_ANNOTATED_CDS"/>
    <property type="molecule type" value="Genomic_DNA"/>
</dbReference>
<dbReference type="Gene3D" id="1.10.150.50">
    <property type="entry name" value="Transcription Factor, Ets-1"/>
    <property type="match status" value="3"/>
</dbReference>
<dbReference type="STRING" id="7897.ENSLACP00000002881"/>
<dbReference type="Pfam" id="PF07647">
    <property type="entry name" value="SAM_2"/>
    <property type="match status" value="1"/>
</dbReference>
<dbReference type="FunFam" id="1.10.150.50:FF:000003">
    <property type="entry name" value="liprin-alpha-2 isoform X1"/>
    <property type="match status" value="1"/>
</dbReference>
<dbReference type="eggNOG" id="KOG0249">
    <property type="taxonomic scope" value="Eukaryota"/>
</dbReference>
<reference evidence="11" key="1">
    <citation type="submission" date="2011-08" db="EMBL/GenBank/DDBJ databases">
        <title>The draft genome of Latimeria chalumnae.</title>
        <authorList>
            <person name="Di Palma F."/>
            <person name="Alfoldi J."/>
            <person name="Johnson J."/>
            <person name="Berlin A."/>
            <person name="Gnerre S."/>
            <person name="Jaffe D."/>
            <person name="MacCallum I."/>
            <person name="Young S."/>
            <person name="Walker B.J."/>
            <person name="Lander E."/>
            <person name="Lindblad-Toh K."/>
        </authorList>
    </citation>
    <scope>NUCLEOTIDE SEQUENCE [LARGE SCALE GENOMIC DNA]</scope>
    <source>
        <strain evidence="11">Wild caught</strain>
    </source>
</reference>
<dbReference type="EMBL" id="AFYH01248680">
    <property type="status" value="NOT_ANNOTATED_CDS"/>
    <property type="molecule type" value="Genomic_DNA"/>
</dbReference>
<feature type="coiled-coil region" evidence="7">
    <location>
        <begin position="264"/>
        <end position="452"/>
    </location>
</feature>
<protein>
    <submittedName>
        <fullName evidence="10">PTPRF interacting protein alpha 3</fullName>
    </submittedName>
</protein>
<dbReference type="Pfam" id="PF25526">
    <property type="entry name" value="LIP-1"/>
    <property type="match status" value="1"/>
</dbReference>
<name>H2ZZR0_LATCH</name>
<dbReference type="EMBL" id="AFYH01248673">
    <property type="status" value="NOT_ANNOTATED_CDS"/>
    <property type="molecule type" value="Genomic_DNA"/>
</dbReference>
<dbReference type="PANTHER" id="PTHR12587">
    <property type="entry name" value="LAR INTERACTING PROTEIN LIP -RELATED PROTEIN"/>
    <property type="match status" value="1"/>
</dbReference>
<keyword evidence="4" id="KW-0597">Phosphoprotein</keyword>
<dbReference type="Pfam" id="PF00536">
    <property type="entry name" value="SAM_1"/>
    <property type="match status" value="2"/>
</dbReference>
<dbReference type="PANTHER" id="PTHR12587:SF4">
    <property type="entry name" value="LIPRIN-ALPHA-3"/>
    <property type="match status" value="1"/>
</dbReference>
<dbReference type="Proteomes" id="UP000008672">
    <property type="component" value="Unassembled WGS sequence"/>
</dbReference>
<keyword evidence="6 7" id="KW-0175">Coiled coil</keyword>